<dbReference type="EMBL" id="CP095046">
    <property type="protein sequence ID" value="UOQ73288.1"/>
    <property type="molecule type" value="Genomic_DNA"/>
</dbReference>
<accession>A0A8T9QAW9</accession>
<evidence type="ECO:0000259" key="1">
    <source>
        <dbReference type="Pfam" id="PF03358"/>
    </source>
</evidence>
<dbReference type="InterPro" id="IPR029039">
    <property type="entry name" value="Flavoprotein-like_sf"/>
</dbReference>
<dbReference type="Gene3D" id="3.40.50.360">
    <property type="match status" value="1"/>
</dbReference>
<evidence type="ECO:0000313" key="2">
    <source>
        <dbReference type="EMBL" id="UOQ73288.1"/>
    </source>
</evidence>
<dbReference type="GO" id="GO:0005829">
    <property type="term" value="C:cytosol"/>
    <property type="evidence" value="ECO:0007669"/>
    <property type="project" value="TreeGrafter"/>
</dbReference>
<dbReference type="InterPro" id="IPR005025">
    <property type="entry name" value="FMN_Rdtase-like_dom"/>
</dbReference>
<dbReference type="GO" id="GO:0016491">
    <property type="term" value="F:oxidoreductase activity"/>
    <property type="evidence" value="ECO:0007669"/>
    <property type="project" value="InterPro"/>
</dbReference>
<reference evidence="2" key="1">
    <citation type="submission" date="2022-04" db="EMBL/GenBank/DDBJ databases">
        <title>Hymenobacter sp. isolated from the air.</title>
        <authorList>
            <person name="Won M."/>
            <person name="Lee C.-M."/>
            <person name="Woen H.-Y."/>
            <person name="Kwon S.-W."/>
        </authorList>
    </citation>
    <scope>NUCLEOTIDE SEQUENCE</scope>
    <source>
        <strain evidence="2">5116S-3</strain>
    </source>
</reference>
<dbReference type="SUPFAM" id="SSF52218">
    <property type="entry name" value="Flavoproteins"/>
    <property type="match status" value="1"/>
</dbReference>
<name>A0A8T9QAW9_9BACT</name>
<protein>
    <submittedName>
        <fullName evidence="2">NAD(P)H-dependent oxidoreductase</fullName>
    </submittedName>
</protein>
<dbReference type="GO" id="GO:0010181">
    <property type="term" value="F:FMN binding"/>
    <property type="evidence" value="ECO:0007669"/>
    <property type="project" value="TreeGrafter"/>
</dbReference>
<organism evidence="2 3">
    <name type="scientific">Hymenobacter cellulosilyticus</name>
    <dbReference type="NCBI Taxonomy" id="2932248"/>
    <lineage>
        <taxon>Bacteria</taxon>
        <taxon>Pseudomonadati</taxon>
        <taxon>Bacteroidota</taxon>
        <taxon>Cytophagia</taxon>
        <taxon>Cytophagales</taxon>
        <taxon>Hymenobacteraceae</taxon>
        <taxon>Hymenobacter</taxon>
    </lineage>
</organism>
<proteinExistence type="predicted"/>
<evidence type="ECO:0000313" key="3">
    <source>
        <dbReference type="Proteomes" id="UP000831796"/>
    </source>
</evidence>
<sequence length="178" mass="18656">MHLLAFGGSLRPASTTGQLLRAAAALAPADVQFSFYEGLAGLPHFSPELDADPLPPAVITLRQALAMADGILFCTPEYAYGVPGAFKNALDWLVSTTLMTHKPVAVMSASPSFLGGDKAHASLLLTLTALNTRIAEDASLLIAGVRTKLNAAGEVTDEATRQQLRETVAALIRACRAV</sequence>
<feature type="domain" description="NADPH-dependent FMN reductase-like" evidence="1">
    <location>
        <begin position="1"/>
        <end position="142"/>
    </location>
</feature>
<gene>
    <name evidence="2" type="ORF">MUN79_04785</name>
</gene>
<dbReference type="RefSeq" id="WP_244676642.1">
    <property type="nucleotide sequence ID" value="NZ_CP095046.1"/>
</dbReference>
<keyword evidence="3" id="KW-1185">Reference proteome</keyword>
<dbReference type="InterPro" id="IPR050712">
    <property type="entry name" value="NAD(P)H-dep_reductase"/>
</dbReference>
<dbReference type="PANTHER" id="PTHR30543">
    <property type="entry name" value="CHROMATE REDUCTASE"/>
    <property type="match status" value="1"/>
</dbReference>
<dbReference type="Pfam" id="PF03358">
    <property type="entry name" value="FMN_red"/>
    <property type="match status" value="1"/>
</dbReference>
<dbReference type="PANTHER" id="PTHR30543:SF21">
    <property type="entry name" value="NAD(P)H-DEPENDENT FMN REDUCTASE LOT6"/>
    <property type="match status" value="1"/>
</dbReference>
<dbReference type="AlphaFoldDB" id="A0A8T9QAW9"/>
<dbReference type="KEGG" id="hcu:MUN79_04785"/>
<dbReference type="Proteomes" id="UP000831796">
    <property type="component" value="Chromosome"/>
</dbReference>